<dbReference type="Proteomes" id="UP000256650">
    <property type="component" value="Unassembled WGS sequence"/>
</dbReference>
<evidence type="ECO:0000259" key="2">
    <source>
        <dbReference type="SMART" id="SM00899"/>
    </source>
</evidence>
<dbReference type="GO" id="GO:0046914">
    <property type="term" value="F:transition metal ion binding"/>
    <property type="evidence" value="ECO:0007669"/>
    <property type="project" value="InterPro"/>
</dbReference>
<dbReference type="EMBL" id="NXLS01000011">
    <property type="protein sequence ID" value="RDU61794.1"/>
    <property type="molecule type" value="Genomic_DNA"/>
</dbReference>
<dbReference type="PANTHER" id="PTHR42954:SF2">
    <property type="entry name" value="FE(2+) TRANSPORT PROTEIN A"/>
    <property type="match status" value="1"/>
</dbReference>
<dbReference type="InterPro" id="IPR007167">
    <property type="entry name" value="Fe-transptr_FeoA-like"/>
</dbReference>
<proteinExistence type="predicted"/>
<sequence>MTINALKDGEYGVITHLGVDGQLRDRLFSFGISKTKQIKKLETSLGGSTILVELDRNCIVLRAEEANAIEVERVRE</sequence>
<dbReference type="AlphaFoldDB" id="A0A3D8IAL0"/>
<evidence type="ECO:0000313" key="4">
    <source>
        <dbReference type="Proteomes" id="UP000256650"/>
    </source>
</evidence>
<comment type="caution">
    <text evidence="3">The sequence shown here is derived from an EMBL/GenBank/DDBJ whole genome shotgun (WGS) entry which is preliminary data.</text>
</comment>
<dbReference type="InterPro" id="IPR008988">
    <property type="entry name" value="Transcriptional_repressor_C"/>
</dbReference>
<keyword evidence="4" id="KW-1185">Reference proteome</keyword>
<evidence type="ECO:0000313" key="3">
    <source>
        <dbReference type="EMBL" id="RDU61794.1"/>
    </source>
</evidence>
<dbReference type="InterPro" id="IPR052713">
    <property type="entry name" value="FeoA"/>
</dbReference>
<keyword evidence="1" id="KW-0408">Iron</keyword>
<evidence type="ECO:0000256" key="1">
    <source>
        <dbReference type="ARBA" id="ARBA00023004"/>
    </source>
</evidence>
<protein>
    <recommendedName>
        <fullName evidence="2">Ferrous iron transporter FeoA-like domain-containing protein</fullName>
    </recommendedName>
</protein>
<accession>A0A3D8IAL0</accession>
<dbReference type="SMART" id="SM00899">
    <property type="entry name" value="FeoA"/>
    <property type="match status" value="1"/>
</dbReference>
<dbReference type="RefSeq" id="WP_115552208.1">
    <property type="nucleotide sequence ID" value="NZ_CAONBV010000136.1"/>
</dbReference>
<dbReference type="OrthoDB" id="5340000at2"/>
<dbReference type="Gene3D" id="2.30.30.90">
    <property type="match status" value="1"/>
</dbReference>
<dbReference type="GeneID" id="82536357"/>
<gene>
    <name evidence="3" type="ORF">CQA43_08700</name>
</gene>
<organism evidence="3 4">
    <name type="scientific">Helicobacter ganmani</name>
    <dbReference type="NCBI Taxonomy" id="60246"/>
    <lineage>
        <taxon>Bacteria</taxon>
        <taxon>Pseudomonadati</taxon>
        <taxon>Campylobacterota</taxon>
        <taxon>Epsilonproteobacteria</taxon>
        <taxon>Campylobacterales</taxon>
        <taxon>Helicobacteraceae</taxon>
        <taxon>Helicobacter</taxon>
    </lineage>
</organism>
<feature type="domain" description="Ferrous iron transporter FeoA-like" evidence="2">
    <location>
        <begin position="1"/>
        <end position="73"/>
    </location>
</feature>
<dbReference type="SUPFAM" id="SSF50037">
    <property type="entry name" value="C-terminal domain of transcriptional repressors"/>
    <property type="match status" value="1"/>
</dbReference>
<dbReference type="PANTHER" id="PTHR42954">
    <property type="entry name" value="FE(2+) TRANSPORT PROTEIN A"/>
    <property type="match status" value="1"/>
</dbReference>
<dbReference type="Pfam" id="PF04023">
    <property type="entry name" value="FeoA"/>
    <property type="match status" value="1"/>
</dbReference>
<dbReference type="InterPro" id="IPR038157">
    <property type="entry name" value="FeoA_core_dom"/>
</dbReference>
<name>A0A3D8IAL0_9HELI</name>
<reference evidence="3 4" key="1">
    <citation type="submission" date="2018-04" db="EMBL/GenBank/DDBJ databases">
        <title>Novel Campyloabacter and Helicobacter Species and Strains.</title>
        <authorList>
            <person name="Mannion A.J."/>
            <person name="Shen Z."/>
            <person name="Fox J.G."/>
        </authorList>
    </citation>
    <scope>NUCLEOTIDE SEQUENCE [LARGE SCALE GENOMIC DNA]</scope>
    <source>
        <strain evidence="3 4">MIT 99-5101</strain>
    </source>
</reference>